<evidence type="ECO:0000256" key="1">
    <source>
        <dbReference type="ARBA" id="ARBA00001967"/>
    </source>
</evidence>
<proteinExistence type="inferred from homology"/>
<dbReference type="PROSITE" id="PS00508">
    <property type="entry name" value="NI_HGENASE_L_2"/>
    <property type="match status" value="1"/>
</dbReference>
<accession>M1PPI2</accession>
<protein>
    <submittedName>
        <fullName evidence="6">Nickel-dependent hydrogenase large subunit</fullName>
        <ecNumber evidence="6">1.12.-.-</ecNumber>
    </submittedName>
</protein>
<evidence type="ECO:0000256" key="5">
    <source>
        <dbReference type="ARBA" id="ARBA00023002"/>
    </source>
</evidence>
<dbReference type="AlphaFoldDB" id="M1PPI2"/>
<reference evidence="6" key="1">
    <citation type="journal article" date="2013" name="Syst. Appl. Microbiol.">
        <title>New insights into the archaeal diversity of a hypersaline microbial mat obtained by a metagenomic approach.</title>
        <authorList>
            <person name="Lopez-Lopez A."/>
            <person name="Richter M."/>
            <person name="Pena A."/>
            <person name="Tamames J."/>
            <person name="Rossello-Mora R."/>
        </authorList>
    </citation>
    <scope>NUCLEOTIDE SEQUENCE</scope>
</reference>
<dbReference type="InterPro" id="IPR029014">
    <property type="entry name" value="NiFe-Hase_large"/>
</dbReference>
<dbReference type="Gene3D" id="1.10.645.10">
    <property type="entry name" value="Cytochrome-c3 Hydrogenase, chain B"/>
    <property type="match status" value="1"/>
</dbReference>
<evidence type="ECO:0000313" key="6">
    <source>
        <dbReference type="EMBL" id="AGF93000.1"/>
    </source>
</evidence>
<dbReference type="GO" id="GO:0016151">
    <property type="term" value="F:nickel cation binding"/>
    <property type="evidence" value="ECO:0007669"/>
    <property type="project" value="InterPro"/>
</dbReference>
<organism evidence="6">
    <name type="scientific">uncultured organism</name>
    <dbReference type="NCBI Taxonomy" id="155900"/>
    <lineage>
        <taxon>unclassified sequences</taxon>
        <taxon>environmental samples</taxon>
    </lineage>
</organism>
<evidence type="ECO:0000256" key="2">
    <source>
        <dbReference type="ARBA" id="ARBA00009292"/>
    </source>
</evidence>
<dbReference type="SUPFAM" id="SSF56762">
    <property type="entry name" value="HydB/Nqo4-like"/>
    <property type="match status" value="1"/>
</dbReference>
<keyword evidence="3" id="KW-0533">Nickel</keyword>
<dbReference type="EMBL" id="JX684079">
    <property type="protein sequence ID" value="AGF93000.1"/>
    <property type="molecule type" value="Genomic_DNA"/>
</dbReference>
<comment type="similarity">
    <text evidence="2">Belongs to the [NiFe]/[NiFeSe] hydrogenase large subunit family.</text>
</comment>
<dbReference type="EC" id="1.12.-.-" evidence="6"/>
<dbReference type="GO" id="GO:0008901">
    <property type="term" value="F:ferredoxin hydrogenase activity"/>
    <property type="evidence" value="ECO:0007669"/>
    <property type="project" value="InterPro"/>
</dbReference>
<name>M1PPI2_9ZZZZ</name>
<evidence type="ECO:0000256" key="3">
    <source>
        <dbReference type="ARBA" id="ARBA00022596"/>
    </source>
</evidence>
<comment type="cofactor">
    <cofactor evidence="1">
        <name>Ni(2+)</name>
        <dbReference type="ChEBI" id="CHEBI:49786"/>
    </cofactor>
</comment>
<dbReference type="PANTHER" id="PTHR43600:SF2">
    <property type="entry name" value="F420-NON-REDUCING HYDROGENASE VHU SUBUNIT A"/>
    <property type="match status" value="1"/>
</dbReference>
<dbReference type="PANTHER" id="PTHR43600">
    <property type="entry name" value="COENZYME F420 HYDROGENASE, SUBUNIT ALPHA"/>
    <property type="match status" value="1"/>
</dbReference>
<sequence>MSEDEEENKISIDPITRLEGHGKIEIFLDDDKEVENAYLQVPEYKGFEKFCEGRKAEDMPNITNRICGVCPEAHHLAATKALDDAYDVEPTEPAKKLREVFYNAYIFADHILHFYYLASPDFLVGIDAPRGERNILGVIGEVGEEIGKKVIKQRGKGQKIVRMLAGKSVHPAFGVPGGVMNSLSGEEREELVELTSDMVDFAQFTLDLFKDEVLAEFEDTIKEDRLETYSMGLTEDGKLSHTGGVVNVVDPDGKDFTSFSGIDYTDVIREHTEPYSYMKFPYLKEIGWEGFEEGEDSGVYRVGTLGRINACEGMKTELAQEEYEEMFDTLGYPVHSTLAYHWARLIEVLQAAEILEDMAHDEDLESDNIRNKPGEPGSGVGIVEAARGTLIHDYDLDEDGLVENANLIVATNHNASVISMSVRDAAKKYVDGGDVQDGMLNSVERAFRAYDPCLACATHSAMGDTPLKVKVYDSDGDEYEELTQGLGDNE</sequence>
<evidence type="ECO:0000256" key="4">
    <source>
        <dbReference type="ARBA" id="ARBA00022723"/>
    </source>
</evidence>
<dbReference type="InterPro" id="IPR018194">
    <property type="entry name" value="Ni-dep_hyd_lsu_Ni_BS"/>
</dbReference>
<keyword evidence="5 6" id="KW-0560">Oxidoreductase</keyword>
<gene>
    <name evidence="6" type="ORF">FLSS-7_0009</name>
</gene>
<dbReference type="Pfam" id="PF00374">
    <property type="entry name" value="NiFeSe_Hases"/>
    <property type="match status" value="2"/>
</dbReference>
<dbReference type="InterPro" id="IPR001501">
    <property type="entry name" value="Ni-dep_hyd_lsu"/>
</dbReference>
<keyword evidence="4" id="KW-0479">Metal-binding</keyword>